<evidence type="ECO:0000256" key="1">
    <source>
        <dbReference type="ARBA" id="ARBA00007274"/>
    </source>
</evidence>
<evidence type="ECO:0000256" key="4">
    <source>
        <dbReference type="ARBA" id="ARBA00023315"/>
    </source>
</evidence>
<dbReference type="AlphaFoldDB" id="A0A5B3GTJ8"/>
<dbReference type="Proteomes" id="UP000323567">
    <property type="component" value="Unassembled WGS sequence"/>
</dbReference>
<dbReference type="PANTHER" id="PTHR42811">
    <property type="entry name" value="SERINE ACETYLTRANSFERASE"/>
    <property type="match status" value="1"/>
</dbReference>
<dbReference type="SUPFAM" id="SSF51161">
    <property type="entry name" value="Trimeric LpxA-like enzymes"/>
    <property type="match status" value="1"/>
</dbReference>
<dbReference type="InterPro" id="IPR001451">
    <property type="entry name" value="Hexapep"/>
</dbReference>
<accession>A0A5B3GTJ8</accession>
<dbReference type="Proteomes" id="UP000322658">
    <property type="component" value="Unassembled WGS sequence"/>
</dbReference>
<dbReference type="InterPro" id="IPR018357">
    <property type="entry name" value="Hexapep_transf_CS"/>
</dbReference>
<organism evidence="6 7">
    <name type="scientific">Alistipes shahii</name>
    <dbReference type="NCBI Taxonomy" id="328814"/>
    <lineage>
        <taxon>Bacteria</taxon>
        <taxon>Pseudomonadati</taxon>
        <taxon>Bacteroidota</taxon>
        <taxon>Bacteroidia</taxon>
        <taxon>Bacteroidales</taxon>
        <taxon>Rikenellaceae</taxon>
        <taxon>Alistipes</taxon>
    </lineage>
</organism>
<dbReference type="CDD" id="cd03354">
    <property type="entry name" value="LbH_SAT"/>
    <property type="match status" value="1"/>
</dbReference>
<evidence type="ECO:0000313" key="8">
    <source>
        <dbReference type="Proteomes" id="UP000323567"/>
    </source>
</evidence>
<dbReference type="PROSITE" id="PS00101">
    <property type="entry name" value="HEXAPEP_TRANSFERASES"/>
    <property type="match status" value="1"/>
</dbReference>
<sequence length="170" mass="18579">MICLDVMGAFARIFRNVFLARNSSLKFIFWFRCCKSNNRVIRTFAKIQRVRLTRKYGVQISEMCTIGPGLELPHCLPIVVHYNAKIGKNCTLHQFVTIGGNGRGKAPIIGDNCFVGAGAVIIGDIKIGNNVTVGANAVVTKDVPDNATVGGVPAKILHYNYPGMFIKNPI</sequence>
<gene>
    <name evidence="6" type="ORF">F2Y07_03730</name>
    <name evidence="5" type="ORF">F2Y13_05700</name>
</gene>
<evidence type="ECO:0000256" key="2">
    <source>
        <dbReference type="ARBA" id="ARBA00022679"/>
    </source>
</evidence>
<reference evidence="7 8" key="1">
    <citation type="journal article" date="2019" name="Nat. Med.">
        <title>A library of human gut bacterial isolates paired with longitudinal multiomics data enables mechanistic microbiome research.</title>
        <authorList>
            <person name="Poyet M."/>
            <person name="Groussin M."/>
            <person name="Gibbons S.M."/>
            <person name="Avila-Pacheco J."/>
            <person name="Jiang X."/>
            <person name="Kearney S.M."/>
            <person name="Perrotta A.R."/>
            <person name="Berdy B."/>
            <person name="Zhao S."/>
            <person name="Lieberman T.D."/>
            <person name="Swanson P.K."/>
            <person name="Smith M."/>
            <person name="Roesemann S."/>
            <person name="Alexander J.E."/>
            <person name="Rich S.A."/>
            <person name="Livny J."/>
            <person name="Vlamakis H."/>
            <person name="Clish C."/>
            <person name="Bullock K."/>
            <person name="Deik A."/>
            <person name="Scott J."/>
            <person name="Pierce K.A."/>
            <person name="Xavier R.J."/>
            <person name="Alm E.J."/>
        </authorList>
    </citation>
    <scope>NUCLEOTIDE SEQUENCE [LARGE SCALE GENOMIC DNA]</scope>
    <source>
        <strain evidence="6 7">BIOML-A1</strain>
        <strain evidence="5 8">BIOML-A2</strain>
    </source>
</reference>
<proteinExistence type="inferred from homology"/>
<evidence type="ECO:0000313" key="6">
    <source>
        <dbReference type="EMBL" id="KAA2376911.1"/>
    </source>
</evidence>
<dbReference type="InterPro" id="IPR011004">
    <property type="entry name" value="Trimer_LpxA-like_sf"/>
</dbReference>
<dbReference type="Pfam" id="PF00132">
    <property type="entry name" value="Hexapep"/>
    <property type="match status" value="1"/>
</dbReference>
<keyword evidence="2 6" id="KW-0808">Transferase</keyword>
<dbReference type="EMBL" id="VVXK01000006">
    <property type="protein sequence ID" value="KAA2370722.1"/>
    <property type="molecule type" value="Genomic_DNA"/>
</dbReference>
<dbReference type="EMBL" id="VVXJ01000006">
    <property type="protein sequence ID" value="KAA2376911.1"/>
    <property type="molecule type" value="Genomic_DNA"/>
</dbReference>
<comment type="similarity">
    <text evidence="1">Belongs to the transferase hexapeptide repeat family.</text>
</comment>
<dbReference type="InterPro" id="IPR045304">
    <property type="entry name" value="LbH_SAT"/>
</dbReference>
<evidence type="ECO:0000313" key="5">
    <source>
        <dbReference type="EMBL" id="KAA2370722.1"/>
    </source>
</evidence>
<name>A0A5B3GTJ8_9BACT</name>
<evidence type="ECO:0000256" key="3">
    <source>
        <dbReference type="ARBA" id="ARBA00022737"/>
    </source>
</evidence>
<protein>
    <submittedName>
        <fullName evidence="6">Serine acetyltransferase</fullName>
    </submittedName>
</protein>
<keyword evidence="4" id="KW-0012">Acyltransferase</keyword>
<dbReference type="GO" id="GO:0016746">
    <property type="term" value="F:acyltransferase activity"/>
    <property type="evidence" value="ECO:0007669"/>
    <property type="project" value="UniProtKB-KW"/>
</dbReference>
<comment type="caution">
    <text evidence="6">The sequence shown here is derived from an EMBL/GenBank/DDBJ whole genome shotgun (WGS) entry which is preliminary data.</text>
</comment>
<keyword evidence="3" id="KW-0677">Repeat</keyword>
<evidence type="ECO:0000313" key="7">
    <source>
        <dbReference type="Proteomes" id="UP000322658"/>
    </source>
</evidence>
<dbReference type="Gene3D" id="2.160.10.10">
    <property type="entry name" value="Hexapeptide repeat proteins"/>
    <property type="match status" value="1"/>
</dbReference>